<evidence type="ECO:0000256" key="3">
    <source>
        <dbReference type="ARBA" id="ARBA00022676"/>
    </source>
</evidence>
<name>A0A1W1ZLW6_KIBAR</name>
<feature type="transmembrane region" description="Helical" evidence="8">
    <location>
        <begin position="335"/>
        <end position="359"/>
    </location>
</feature>
<dbReference type="EMBL" id="FWXV01000001">
    <property type="protein sequence ID" value="SMC49088.1"/>
    <property type="molecule type" value="Genomic_DNA"/>
</dbReference>
<dbReference type="GO" id="GO:0009103">
    <property type="term" value="P:lipopolysaccharide biosynthetic process"/>
    <property type="evidence" value="ECO:0007669"/>
    <property type="project" value="UniProtKB-ARBA"/>
</dbReference>
<keyword evidence="6 8" id="KW-1133">Transmembrane helix</keyword>
<gene>
    <name evidence="10" type="ORF">SAMN05661093_00174</name>
</gene>
<feature type="transmembrane region" description="Helical" evidence="8">
    <location>
        <begin position="212"/>
        <end position="232"/>
    </location>
</feature>
<keyword evidence="2" id="KW-1003">Cell membrane</keyword>
<keyword evidence="5 8" id="KW-0812">Transmembrane</keyword>
<dbReference type="GO" id="GO:0005886">
    <property type="term" value="C:plasma membrane"/>
    <property type="evidence" value="ECO:0007669"/>
    <property type="project" value="UniProtKB-SubCell"/>
</dbReference>
<comment type="subcellular location">
    <subcellularLocation>
        <location evidence="1">Cell membrane</location>
        <topology evidence="1">Multi-pass membrane protein</topology>
    </subcellularLocation>
</comment>
<evidence type="ECO:0000256" key="5">
    <source>
        <dbReference type="ARBA" id="ARBA00022692"/>
    </source>
</evidence>
<proteinExistence type="predicted"/>
<evidence type="ECO:0000313" key="10">
    <source>
        <dbReference type="EMBL" id="SMC49088.1"/>
    </source>
</evidence>
<dbReference type="AlphaFoldDB" id="A0A1W1ZLW6"/>
<sequence>MKQILPDHVAPVAEPVVDDTRPAFAGRAVGALAGLVGLVLLLTSGSYGYHRDELYFLAAGAHLDWGYVDQPPLVPVLAWTLDFVSGGSLVALRLPAIVLVVLGMLVTAAIAREFGGGKRAQVIASAAYGTAPITLLVGHWLATNSLDMFFWALATLLLVRWVRTRDDRALVLLGVSAGIALQAKYLIVFLLVVTAVAAAVVGPREILRRRMLWVGAGIALVCALPTVIWQAANGWPQLEMSEAVAQAAEATGGRVGYVPTLLSLAGLSAVLMLFGLWRLMAAQQMRQWRFLGWSFIGLLVVFIAMNGRADYLAGMFPLLMAAGAAGLGPSPRTRWVPWVAWPALTASAALAVALMLPVFPVQSLATSPQAQAESVQTVGWPQFAASVGEAYKQLPDGTAVLTEDYAQAGALFKFGPQSGVQTVYSAHRGYWYFGTPPDGTKTVLFVGGDPTELQRFFGSVRPAGKTGNPYGGLKNLALDVPMWVCEQPVDDWPRLWQRMRHIA</sequence>
<dbReference type="PANTHER" id="PTHR33908:SF11">
    <property type="entry name" value="MEMBRANE PROTEIN"/>
    <property type="match status" value="1"/>
</dbReference>
<dbReference type="InterPro" id="IPR050297">
    <property type="entry name" value="LipidA_mod_glycosyltrf_83"/>
</dbReference>
<evidence type="ECO:0000256" key="1">
    <source>
        <dbReference type="ARBA" id="ARBA00004651"/>
    </source>
</evidence>
<dbReference type="GO" id="GO:0016763">
    <property type="term" value="F:pentosyltransferase activity"/>
    <property type="evidence" value="ECO:0007669"/>
    <property type="project" value="TreeGrafter"/>
</dbReference>
<evidence type="ECO:0000256" key="2">
    <source>
        <dbReference type="ARBA" id="ARBA00022475"/>
    </source>
</evidence>
<evidence type="ECO:0000256" key="8">
    <source>
        <dbReference type="SAM" id="Phobius"/>
    </source>
</evidence>
<keyword evidence="4 10" id="KW-0808">Transferase</keyword>
<keyword evidence="7 8" id="KW-0472">Membrane</keyword>
<dbReference type="RefSeq" id="WP_084424160.1">
    <property type="nucleotide sequence ID" value="NZ_FWXV01000001.1"/>
</dbReference>
<evidence type="ECO:0000256" key="6">
    <source>
        <dbReference type="ARBA" id="ARBA00022989"/>
    </source>
</evidence>
<dbReference type="Proteomes" id="UP000192674">
    <property type="component" value="Unassembled WGS sequence"/>
</dbReference>
<evidence type="ECO:0000256" key="4">
    <source>
        <dbReference type="ARBA" id="ARBA00022679"/>
    </source>
</evidence>
<evidence type="ECO:0000313" key="11">
    <source>
        <dbReference type="Proteomes" id="UP000192674"/>
    </source>
</evidence>
<dbReference type="InterPro" id="IPR038731">
    <property type="entry name" value="RgtA/B/C-like"/>
</dbReference>
<protein>
    <submittedName>
        <fullName evidence="10">Dolichyl-phosphate-mannose-protein mannosyltransferase</fullName>
    </submittedName>
</protein>
<feature type="transmembrane region" description="Helical" evidence="8">
    <location>
        <begin position="169"/>
        <end position="200"/>
    </location>
</feature>
<organism evidence="10 11">
    <name type="scientific">Kibdelosporangium aridum</name>
    <dbReference type="NCBI Taxonomy" id="2030"/>
    <lineage>
        <taxon>Bacteria</taxon>
        <taxon>Bacillati</taxon>
        <taxon>Actinomycetota</taxon>
        <taxon>Actinomycetes</taxon>
        <taxon>Pseudonocardiales</taxon>
        <taxon>Pseudonocardiaceae</taxon>
        <taxon>Kibdelosporangium</taxon>
    </lineage>
</organism>
<feature type="transmembrane region" description="Helical" evidence="8">
    <location>
        <begin position="90"/>
        <end position="110"/>
    </location>
</feature>
<dbReference type="Pfam" id="PF13231">
    <property type="entry name" value="PMT_2"/>
    <property type="match status" value="1"/>
</dbReference>
<feature type="domain" description="Glycosyltransferase RgtA/B/C/D-like" evidence="9">
    <location>
        <begin position="69"/>
        <end position="229"/>
    </location>
</feature>
<feature type="transmembrane region" description="Helical" evidence="8">
    <location>
        <begin position="288"/>
        <end position="305"/>
    </location>
</feature>
<feature type="transmembrane region" description="Helical" evidence="8">
    <location>
        <begin position="24"/>
        <end position="42"/>
    </location>
</feature>
<evidence type="ECO:0000259" key="9">
    <source>
        <dbReference type="Pfam" id="PF13231"/>
    </source>
</evidence>
<feature type="transmembrane region" description="Helical" evidence="8">
    <location>
        <begin position="257"/>
        <end position="276"/>
    </location>
</feature>
<evidence type="ECO:0000256" key="7">
    <source>
        <dbReference type="ARBA" id="ARBA00023136"/>
    </source>
</evidence>
<reference evidence="10 11" key="1">
    <citation type="submission" date="2017-04" db="EMBL/GenBank/DDBJ databases">
        <authorList>
            <person name="Afonso C.L."/>
            <person name="Miller P.J."/>
            <person name="Scott M.A."/>
            <person name="Spackman E."/>
            <person name="Goraichik I."/>
            <person name="Dimitrov K.M."/>
            <person name="Suarez D.L."/>
            <person name="Swayne D.E."/>
        </authorList>
    </citation>
    <scope>NUCLEOTIDE SEQUENCE [LARGE SCALE GENOMIC DNA]</scope>
    <source>
        <strain evidence="10 11">DSM 43828</strain>
    </source>
</reference>
<dbReference type="PANTHER" id="PTHR33908">
    <property type="entry name" value="MANNOSYLTRANSFERASE YKCB-RELATED"/>
    <property type="match status" value="1"/>
</dbReference>
<keyword evidence="11" id="KW-1185">Reference proteome</keyword>
<feature type="transmembrane region" description="Helical" evidence="8">
    <location>
        <begin position="122"/>
        <end position="142"/>
    </location>
</feature>
<keyword evidence="3 10" id="KW-0328">Glycosyltransferase</keyword>
<accession>A0A1W1ZLW6</accession>